<dbReference type="EMBL" id="DF820457">
    <property type="protein sequence ID" value="GAK51544.1"/>
    <property type="molecule type" value="Genomic_DNA"/>
</dbReference>
<evidence type="ECO:0000313" key="3">
    <source>
        <dbReference type="EMBL" id="GAK51544.1"/>
    </source>
</evidence>
<dbReference type="Gene3D" id="3.50.4.10">
    <property type="entry name" value="Hepatocyte Growth Factor"/>
    <property type="match status" value="1"/>
</dbReference>
<proteinExistence type="predicted"/>
<dbReference type="STRING" id="1499966.U14_02789"/>
<evidence type="ECO:0000256" key="1">
    <source>
        <dbReference type="SAM" id="SignalP"/>
    </source>
</evidence>
<feature type="chain" id="PRO_5001755168" description="Apple domain-containing protein" evidence="1">
    <location>
        <begin position="21"/>
        <end position="251"/>
    </location>
</feature>
<evidence type="ECO:0000259" key="2">
    <source>
        <dbReference type="Pfam" id="PF14295"/>
    </source>
</evidence>
<evidence type="ECO:0000313" key="4">
    <source>
        <dbReference type="Proteomes" id="UP000030700"/>
    </source>
</evidence>
<dbReference type="AlphaFoldDB" id="A0A081BMC8"/>
<protein>
    <recommendedName>
        <fullName evidence="2">Apple domain-containing protein</fullName>
    </recommendedName>
</protein>
<feature type="signal peptide" evidence="1">
    <location>
        <begin position="1"/>
        <end position="20"/>
    </location>
</feature>
<accession>A0A081BMC8</accession>
<dbReference type="Proteomes" id="UP000030700">
    <property type="component" value="Unassembled WGS sequence"/>
</dbReference>
<sequence>MKSFLVAFWVVALLSSTLFAETDLIVPPQAATPEQTPLPVAADDCNFEVMVKKSDATPHIGWSGQIFSVATAKPMDMVNPERLRFRLEPGNYMLMLDFMTDVPAEYKGKRPFTFAVKPEQKTVLIITVGGEFPDMEKDVKRTTIGEDYYNFVLASPDLQLCKTACEKDRNCGAYTYTYHGVKKIARCYLIRGAGTPSPAVYDQPHPDNRCISGVIQRDPSPFQMKITFESLSGQALETTPTPAMSLENQKY</sequence>
<feature type="domain" description="Apple" evidence="2">
    <location>
        <begin position="145"/>
        <end position="189"/>
    </location>
</feature>
<keyword evidence="4" id="KW-1185">Reference proteome</keyword>
<keyword evidence="1" id="KW-0732">Signal</keyword>
<gene>
    <name evidence="3" type="ORF">U14_02789</name>
</gene>
<dbReference type="Pfam" id="PF14295">
    <property type="entry name" value="PAN_4"/>
    <property type="match status" value="1"/>
</dbReference>
<organism evidence="3">
    <name type="scientific">Candidatus Moduliflexus flocculans</name>
    <dbReference type="NCBI Taxonomy" id="1499966"/>
    <lineage>
        <taxon>Bacteria</taxon>
        <taxon>Candidatus Moduliflexota</taxon>
        <taxon>Candidatus Moduliflexia</taxon>
        <taxon>Candidatus Moduliflexales</taxon>
        <taxon>Candidatus Moduliflexaceae</taxon>
    </lineage>
</organism>
<name>A0A081BMC8_9BACT</name>
<reference evidence="3" key="1">
    <citation type="journal article" date="2015" name="PeerJ">
        <title>First genomic representation of candidate bacterial phylum KSB3 points to enhanced environmental sensing as a trigger of wastewater bulking.</title>
        <authorList>
            <person name="Sekiguchi Y."/>
            <person name="Ohashi A."/>
            <person name="Parks D.H."/>
            <person name="Yamauchi T."/>
            <person name="Tyson G.W."/>
            <person name="Hugenholtz P."/>
        </authorList>
    </citation>
    <scope>NUCLEOTIDE SEQUENCE [LARGE SCALE GENOMIC DNA]</scope>
</reference>
<dbReference type="InterPro" id="IPR003609">
    <property type="entry name" value="Pan_app"/>
</dbReference>
<dbReference type="HOGENOM" id="CLU_1105424_0_0_0"/>